<dbReference type="OrthoDB" id="329226at2"/>
<dbReference type="RefSeq" id="WP_120625543.1">
    <property type="nucleotide sequence ID" value="NZ_RAWG01000063.1"/>
</dbReference>
<dbReference type="AlphaFoldDB" id="A0A3A8NR96"/>
<dbReference type="InterPro" id="IPR035965">
    <property type="entry name" value="PAS-like_dom_sf"/>
</dbReference>
<dbReference type="EMBL" id="RAWG01000063">
    <property type="protein sequence ID" value="RKH43665.1"/>
    <property type="molecule type" value="Genomic_DNA"/>
</dbReference>
<dbReference type="SUPFAM" id="SSF111126">
    <property type="entry name" value="Ligand-binding domain in the NO signalling and Golgi transport"/>
    <property type="match status" value="1"/>
</dbReference>
<evidence type="ECO:0000313" key="4">
    <source>
        <dbReference type="Proteomes" id="UP000273405"/>
    </source>
</evidence>
<sequence length="343" mass="38882">MLPPPEQLPESELSTAPMDPLTLDERSDEELDTLPYGVITLDAIGTILQYNLAESRLARLDRTQVVGRNFFRQVAPCTATAEFEGRVRDFVRPDHTERVTRFDYLFDFKFGAQQVGVELVRSRVQGRVLLLINRRQFFPARREVPQELKAPLQQELAPNEQGQGVLRDAVQRRAVNASPLFFASLRSTFDRVAPRSWGMFCAEWGFRWGRLATVDFEADTLEKHSRSLRELPIKQAVETVARTLQRQGWGQLSVDFGTARASGAFVLTLERSALAEAMGRSEEPRCHLLAGYFRALFSHLAQKLLVVREAALGAQDFFARLPFDPGALQLEQLSAQEFLSFLR</sequence>
<evidence type="ECO:0000256" key="1">
    <source>
        <dbReference type="SAM" id="MobiDB-lite"/>
    </source>
</evidence>
<name>A0A3A8NR96_9BACT</name>
<dbReference type="SMART" id="SM00989">
    <property type="entry name" value="V4R"/>
    <property type="match status" value="1"/>
</dbReference>
<protein>
    <recommendedName>
        <fullName evidence="2">PAS domain-containing protein</fullName>
    </recommendedName>
</protein>
<organism evidence="3 4">
    <name type="scientific">Corallococcus sicarius</name>
    <dbReference type="NCBI Taxonomy" id="2316726"/>
    <lineage>
        <taxon>Bacteria</taxon>
        <taxon>Pseudomonadati</taxon>
        <taxon>Myxococcota</taxon>
        <taxon>Myxococcia</taxon>
        <taxon>Myxococcales</taxon>
        <taxon>Cystobacterineae</taxon>
        <taxon>Myxococcaceae</taxon>
        <taxon>Corallococcus</taxon>
    </lineage>
</organism>
<dbReference type="Proteomes" id="UP000273405">
    <property type="component" value="Unassembled WGS sequence"/>
</dbReference>
<dbReference type="Gene3D" id="3.30.450.20">
    <property type="entry name" value="PAS domain"/>
    <property type="match status" value="1"/>
</dbReference>
<dbReference type="InterPro" id="IPR004096">
    <property type="entry name" value="V4R"/>
</dbReference>
<accession>A0A3A8NR96</accession>
<keyword evidence="4" id="KW-1185">Reference proteome</keyword>
<dbReference type="PROSITE" id="PS50112">
    <property type="entry name" value="PAS"/>
    <property type="match status" value="1"/>
</dbReference>
<evidence type="ECO:0000313" key="3">
    <source>
        <dbReference type="EMBL" id="RKH43665.1"/>
    </source>
</evidence>
<feature type="domain" description="PAS" evidence="2">
    <location>
        <begin position="23"/>
        <end position="101"/>
    </location>
</feature>
<feature type="region of interest" description="Disordered" evidence="1">
    <location>
        <begin position="1"/>
        <end position="20"/>
    </location>
</feature>
<comment type="caution">
    <text evidence="3">The sequence shown here is derived from an EMBL/GenBank/DDBJ whole genome shotgun (WGS) entry which is preliminary data.</text>
</comment>
<dbReference type="SUPFAM" id="SSF55785">
    <property type="entry name" value="PYP-like sensor domain (PAS domain)"/>
    <property type="match status" value="1"/>
</dbReference>
<dbReference type="InterPro" id="IPR000014">
    <property type="entry name" value="PAS"/>
</dbReference>
<dbReference type="Gene3D" id="3.30.1380.20">
    <property type="entry name" value="Trafficking protein particle complex subunit 3"/>
    <property type="match status" value="1"/>
</dbReference>
<reference evidence="4" key="1">
    <citation type="submission" date="2018-09" db="EMBL/GenBank/DDBJ databases">
        <authorList>
            <person name="Livingstone P.G."/>
            <person name="Whitworth D.E."/>
        </authorList>
    </citation>
    <scope>NUCLEOTIDE SEQUENCE [LARGE SCALE GENOMIC DNA]</scope>
    <source>
        <strain evidence="4">CA040B</strain>
    </source>
</reference>
<proteinExistence type="predicted"/>
<dbReference type="InterPro" id="IPR024096">
    <property type="entry name" value="NO_sig/Golgi_transp_ligand-bd"/>
</dbReference>
<gene>
    <name evidence="3" type="ORF">D7X12_12730</name>
</gene>
<evidence type="ECO:0000259" key="2">
    <source>
        <dbReference type="PROSITE" id="PS50112"/>
    </source>
</evidence>